<dbReference type="GO" id="GO:0043565">
    <property type="term" value="F:sequence-specific DNA binding"/>
    <property type="evidence" value="ECO:0007669"/>
    <property type="project" value="UniProtKB-UniRule"/>
</dbReference>
<reference evidence="18" key="1">
    <citation type="submission" date="2024-01" db="EMBL/GenBank/DDBJ databases">
        <title>The first autotrophic representatives of the genus Thermodesulfovibrio.</title>
        <authorList>
            <person name="Maltseva A.I."/>
            <person name="Elcheninov A.G."/>
            <person name="Kublanov I.V."/>
            <person name="Lebedinsky A.V."/>
            <person name="Frolov E.N."/>
        </authorList>
    </citation>
    <scope>NUCLEOTIDE SEQUENCE</scope>
    <source>
        <strain evidence="18">3462-1</strain>
    </source>
</reference>
<evidence type="ECO:0000256" key="14">
    <source>
        <dbReference type="RuleBase" id="RU000591"/>
    </source>
</evidence>
<sequence length="806" mass="91272">MDEIKKENKEKNDEKQDNKEIEIPHELPILAVRDIVIFPYMIIPLFVGRDISVKAVEHALNTNRLILLLTQKDFNVEIPEPSDLYSIGTVCMIMRMLRLPDGRLKILVQGLSKAKAVEFSQQEGFYLAKIEKIEDIQIKEFTLEHEALVRTVKEQLEKAISLGKNIPPDAMVIIENIDEPGRLADLIASNLGLKSSEAQQILEITDPFDRLNKIREILNREIQLLTIQQKIKKEARDEIDKTQREYFLREQLKAIQKELGDIDEKAEEINEFRRKIEEAKMPEKVKEEAEKQLKRLERMHPEAAESAVVRTYLEWLTELPWSRSTEDRLDIKAAKEVLDKDHYDLEKVKERILEYLSVRKLKEKMKGPILCFIGPPGVGKTSLGRSIARALGREFVRISLGGVRDEAEIRGHRRTYVGALPGRIIQGIRQAGTNNPVFMLDEIDKLGMDFRGDPSSALLEVLDPEQNNSFVDHYLAVPFDLSNVMFICTGNIADTIPSALRDRMEIIYLSGYTEEEKLQIAKKYLIPKQLEEHGLNSSILKISDRAVRYIITHYTREAGVRNLEREIANLCRKVAKFIAEAKTKKFYITPKKVSKFLGAPKYLPEEELKKEEVGVATGLAWTEAGGDVIYVEATIMKGKGNLILTGQLGDVMKESAQAALSYVKSKAKELKIDEKIFSTMDLHIHVPAGAIPKDGPSAGITMASAIASVFTGKPLRKDVAMTGEITLRGRVLPIGGLKEKVLAAKRMGIKTVIIPKRNKKDLEELPKYVKEGMKFILVESMDEVLKHVFSKVKVKAKTQKIAAKSK</sequence>
<evidence type="ECO:0000256" key="10">
    <source>
        <dbReference type="PIRNR" id="PIRNR001174"/>
    </source>
</evidence>
<dbReference type="Gene3D" id="1.10.8.60">
    <property type="match status" value="1"/>
</dbReference>
<dbReference type="InterPro" id="IPR027065">
    <property type="entry name" value="Lon_Prtase"/>
</dbReference>
<dbReference type="Gene3D" id="2.30.130.40">
    <property type="entry name" value="LON domain-like"/>
    <property type="match status" value="1"/>
</dbReference>
<dbReference type="Pfam" id="PF22667">
    <property type="entry name" value="Lon_lid"/>
    <property type="match status" value="1"/>
</dbReference>
<dbReference type="Pfam" id="PF05362">
    <property type="entry name" value="Lon_C"/>
    <property type="match status" value="1"/>
</dbReference>
<evidence type="ECO:0000256" key="8">
    <source>
        <dbReference type="ARBA" id="ARBA00023016"/>
    </source>
</evidence>
<dbReference type="PANTHER" id="PTHR10046">
    <property type="entry name" value="ATP DEPENDENT LON PROTEASE FAMILY MEMBER"/>
    <property type="match status" value="1"/>
</dbReference>
<dbReference type="InterPro" id="IPR027543">
    <property type="entry name" value="Lon_bac"/>
</dbReference>
<proteinExistence type="evidence at transcript level"/>
<evidence type="ECO:0000313" key="18">
    <source>
        <dbReference type="EMBL" id="XCH49322.1"/>
    </source>
</evidence>
<dbReference type="InterPro" id="IPR046336">
    <property type="entry name" value="Lon_prtase_N_sf"/>
</dbReference>
<dbReference type="GO" id="GO:0006515">
    <property type="term" value="P:protein quality control for misfolded or incompletely synthesized proteins"/>
    <property type="evidence" value="ECO:0007669"/>
    <property type="project" value="UniProtKB-UniRule"/>
</dbReference>
<dbReference type="InterPro" id="IPR004815">
    <property type="entry name" value="Lon_bac/euk-typ"/>
</dbReference>
<gene>
    <name evidence="9 18" type="primary">lon</name>
    <name evidence="18" type="ORF">V4D31_03950</name>
</gene>
<evidence type="ECO:0000256" key="1">
    <source>
        <dbReference type="ARBA" id="ARBA00004496"/>
    </source>
</evidence>
<evidence type="ECO:0000256" key="6">
    <source>
        <dbReference type="ARBA" id="ARBA00022825"/>
    </source>
</evidence>
<dbReference type="GO" id="GO:0016887">
    <property type="term" value="F:ATP hydrolysis activity"/>
    <property type="evidence" value="ECO:0007669"/>
    <property type="project" value="UniProtKB-UniRule"/>
</dbReference>
<dbReference type="GO" id="GO:0034605">
    <property type="term" value="P:cellular response to heat"/>
    <property type="evidence" value="ECO:0007669"/>
    <property type="project" value="UniProtKB-UniRule"/>
</dbReference>
<dbReference type="HAMAP" id="MF_01973">
    <property type="entry name" value="lon_bact"/>
    <property type="match status" value="1"/>
</dbReference>
<evidence type="ECO:0000256" key="2">
    <source>
        <dbReference type="ARBA" id="ARBA00022490"/>
    </source>
</evidence>
<dbReference type="PIRSF" id="PIRSF001174">
    <property type="entry name" value="Lon_proteas"/>
    <property type="match status" value="1"/>
</dbReference>
<keyword evidence="8 9" id="KW-0346">Stress response</keyword>
<accession>A0AAU8H760</accession>
<dbReference type="InterPro" id="IPR027417">
    <property type="entry name" value="P-loop_NTPase"/>
</dbReference>
<evidence type="ECO:0000256" key="3">
    <source>
        <dbReference type="ARBA" id="ARBA00022670"/>
    </source>
</evidence>
<dbReference type="InterPro" id="IPR015947">
    <property type="entry name" value="PUA-like_sf"/>
</dbReference>
<dbReference type="SUPFAM" id="SSF52540">
    <property type="entry name" value="P-loop containing nucleoside triphosphate hydrolases"/>
    <property type="match status" value="1"/>
</dbReference>
<feature type="coiled-coil region" evidence="15">
    <location>
        <begin position="225"/>
        <end position="306"/>
    </location>
</feature>
<evidence type="ECO:0000256" key="15">
    <source>
        <dbReference type="SAM" id="Coils"/>
    </source>
</evidence>
<dbReference type="Gene3D" id="1.20.58.1480">
    <property type="match status" value="1"/>
</dbReference>
<feature type="binding site" evidence="9 12">
    <location>
        <begin position="374"/>
        <end position="381"/>
    </location>
    <ligand>
        <name>ATP</name>
        <dbReference type="ChEBI" id="CHEBI:30616"/>
    </ligand>
</feature>
<keyword evidence="15" id="KW-0175">Coiled coil</keyword>
<dbReference type="SMART" id="SM00382">
    <property type="entry name" value="AAA"/>
    <property type="match status" value="1"/>
</dbReference>
<evidence type="ECO:0000256" key="4">
    <source>
        <dbReference type="ARBA" id="ARBA00022741"/>
    </source>
</evidence>
<dbReference type="NCBIfam" id="NF008053">
    <property type="entry name" value="PRK10787.1"/>
    <property type="match status" value="1"/>
</dbReference>
<evidence type="ECO:0000256" key="7">
    <source>
        <dbReference type="ARBA" id="ARBA00022840"/>
    </source>
</evidence>
<keyword evidence="5 9" id="KW-0378">Hydrolase</keyword>
<name>A0AAU8H760_9BACT</name>
<comment type="function">
    <text evidence="9">ATP-dependent serine protease that mediates the selective degradation of mutant and abnormal proteins as well as certain short-lived regulatory proteins. Required for cellular homeostasis and for survival from DNA damage and developmental changes induced by stress. Degrades polypeptides processively to yield small peptide fragments that are 5 to 10 amino acids long. Binds to DNA in a double-stranded, site-specific manner.</text>
</comment>
<dbReference type="InterPro" id="IPR014721">
    <property type="entry name" value="Ribsml_uS5_D2-typ_fold_subgr"/>
</dbReference>
<comment type="subunit">
    <text evidence="9 10">Homohexamer. Organized in a ring with a central cavity.</text>
</comment>
<keyword evidence="7 9" id="KW-0067">ATP-binding</keyword>
<evidence type="ECO:0000259" key="16">
    <source>
        <dbReference type="PROSITE" id="PS51786"/>
    </source>
</evidence>
<evidence type="ECO:0000256" key="12">
    <source>
        <dbReference type="PIRSR" id="PIRSR001174-2"/>
    </source>
</evidence>
<dbReference type="NCBIfam" id="TIGR00763">
    <property type="entry name" value="lon"/>
    <property type="match status" value="1"/>
</dbReference>
<dbReference type="InterPro" id="IPR008269">
    <property type="entry name" value="Lon_proteolytic"/>
</dbReference>
<dbReference type="FunFam" id="1.20.5.5270:FF:000002">
    <property type="entry name" value="Lon protease homolog"/>
    <property type="match status" value="1"/>
</dbReference>
<dbReference type="Gene3D" id="1.20.5.5270">
    <property type="match status" value="1"/>
</dbReference>
<dbReference type="CDD" id="cd19500">
    <property type="entry name" value="RecA-like_Lon"/>
    <property type="match status" value="1"/>
</dbReference>
<dbReference type="AlphaFoldDB" id="A0AAU8H760"/>
<dbReference type="InterPro" id="IPR003111">
    <property type="entry name" value="Lon_prtase_N"/>
</dbReference>
<protein>
    <recommendedName>
        <fullName evidence="9 10">Lon protease</fullName>
        <ecNumber evidence="9 10">3.4.21.53</ecNumber>
    </recommendedName>
    <alternativeName>
        <fullName evidence="9">ATP-dependent protease La</fullName>
    </alternativeName>
</protein>
<comment type="induction">
    <text evidence="9">By heat shock.</text>
</comment>
<dbReference type="InterPro" id="IPR008268">
    <property type="entry name" value="Peptidase_S16_AS"/>
</dbReference>
<dbReference type="GO" id="GO:0005524">
    <property type="term" value="F:ATP binding"/>
    <property type="evidence" value="ECO:0007669"/>
    <property type="project" value="UniProtKB-UniRule"/>
</dbReference>
<feature type="active site" evidence="9 11">
    <location>
        <position position="697"/>
    </location>
</feature>
<dbReference type="InterPro" id="IPR003593">
    <property type="entry name" value="AAA+_ATPase"/>
</dbReference>
<feature type="domain" description="Lon N-terminal" evidence="17">
    <location>
        <begin position="27"/>
        <end position="222"/>
    </location>
</feature>
<dbReference type="InterPro" id="IPR020568">
    <property type="entry name" value="Ribosomal_Su5_D2-typ_SF"/>
</dbReference>
<evidence type="ECO:0000256" key="13">
    <source>
        <dbReference type="PROSITE-ProRule" id="PRU01122"/>
    </source>
</evidence>
<dbReference type="FunFam" id="3.30.230.10:FF:000019">
    <property type="entry name" value="Lon protease homolog 2, peroxisomal"/>
    <property type="match status" value="1"/>
</dbReference>
<dbReference type="InterPro" id="IPR054594">
    <property type="entry name" value="Lon_lid"/>
</dbReference>
<keyword evidence="2 9" id="KW-0963">Cytoplasm</keyword>
<feature type="active site" evidence="9 11">
    <location>
        <position position="740"/>
    </location>
</feature>
<dbReference type="InterPro" id="IPR003959">
    <property type="entry name" value="ATPase_AAA_core"/>
</dbReference>
<dbReference type="FunFam" id="3.40.50.300:FF:000382">
    <property type="entry name" value="Lon protease homolog 2, peroxisomal"/>
    <property type="match status" value="1"/>
</dbReference>
<dbReference type="GO" id="GO:0005737">
    <property type="term" value="C:cytoplasm"/>
    <property type="evidence" value="ECO:0007669"/>
    <property type="project" value="UniProtKB-SubCell"/>
</dbReference>
<dbReference type="SUPFAM" id="SSF54211">
    <property type="entry name" value="Ribosomal protein S5 domain 2-like"/>
    <property type="match status" value="1"/>
</dbReference>
<dbReference type="Pfam" id="PF00004">
    <property type="entry name" value="AAA"/>
    <property type="match status" value="1"/>
</dbReference>
<dbReference type="Gene3D" id="3.30.230.10">
    <property type="match status" value="1"/>
</dbReference>
<dbReference type="PROSITE" id="PS51786">
    <property type="entry name" value="LON_PROTEOLYTIC"/>
    <property type="match status" value="1"/>
</dbReference>
<dbReference type="EC" id="3.4.21.53" evidence="9 10"/>
<dbReference type="EMBL" id="CP144374">
    <property type="protein sequence ID" value="XCH49322.1"/>
    <property type="molecule type" value="Genomic_DNA"/>
</dbReference>
<dbReference type="PROSITE" id="PS51787">
    <property type="entry name" value="LON_N"/>
    <property type="match status" value="1"/>
</dbReference>
<dbReference type="PROSITE" id="PS01046">
    <property type="entry name" value="LON_SER"/>
    <property type="match status" value="1"/>
</dbReference>
<evidence type="ECO:0000256" key="11">
    <source>
        <dbReference type="PIRSR" id="PIRSR001174-1"/>
    </source>
</evidence>
<dbReference type="PRINTS" id="PR00830">
    <property type="entry name" value="ENDOLAPTASE"/>
</dbReference>
<dbReference type="GO" id="GO:0004252">
    <property type="term" value="F:serine-type endopeptidase activity"/>
    <property type="evidence" value="ECO:0007669"/>
    <property type="project" value="UniProtKB-UniRule"/>
</dbReference>
<evidence type="ECO:0000256" key="5">
    <source>
        <dbReference type="ARBA" id="ARBA00022801"/>
    </source>
</evidence>
<organism evidence="18">
    <name type="scientific">Thermodesulfovibrio obliviosus</name>
    <dbReference type="NCBI Taxonomy" id="3118332"/>
    <lineage>
        <taxon>Bacteria</taxon>
        <taxon>Pseudomonadati</taxon>
        <taxon>Nitrospirota</taxon>
        <taxon>Thermodesulfovibrionia</taxon>
        <taxon>Thermodesulfovibrionales</taxon>
        <taxon>Thermodesulfovibrionaceae</taxon>
        <taxon>Thermodesulfovibrio</taxon>
    </lineage>
</organism>
<feature type="domain" description="Lon proteolytic" evidence="16">
    <location>
        <begin position="610"/>
        <end position="791"/>
    </location>
</feature>
<dbReference type="Gene3D" id="3.40.50.300">
    <property type="entry name" value="P-loop containing nucleotide triphosphate hydrolases"/>
    <property type="match status" value="1"/>
</dbReference>
<dbReference type="Pfam" id="PF02190">
    <property type="entry name" value="LON_substr_bdg"/>
    <property type="match status" value="1"/>
</dbReference>
<dbReference type="KEGG" id="tob:V4D31_03950"/>
<evidence type="ECO:0000256" key="9">
    <source>
        <dbReference type="HAMAP-Rule" id="MF_01973"/>
    </source>
</evidence>
<comment type="similarity">
    <text evidence="9 10 13 14">Belongs to the peptidase S16 family.</text>
</comment>
<dbReference type="RefSeq" id="WP_353686949.1">
    <property type="nucleotide sequence ID" value="NZ_CP144374.1"/>
</dbReference>
<keyword evidence="4 9" id="KW-0547">Nucleotide-binding</keyword>
<keyword evidence="6 9" id="KW-0720">Serine protease</keyword>
<dbReference type="GO" id="GO:0004176">
    <property type="term" value="F:ATP-dependent peptidase activity"/>
    <property type="evidence" value="ECO:0007669"/>
    <property type="project" value="UniProtKB-UniRule"/>
</dbReference>
<evidence type="ECO:0000259" key="17">
    <source>
        <dbReference type="PROSITE" id="PS51787"/>
    </source>
</evidence>
<dbReference type="SUPFAM" id="SSF88697">
    <property type="entry name" value="PUA domain-like"/>
    <property type="match status" value="1"/>
</dbReference>
<comment type="subcellular location">
    <subcellularLocation>
        <location evidence="1 9 10">Cytoplasm</location>
    </subcellularLocation>
</comment>
<keyword evidence="3 9" id="KW-0645">Protease</keyword>
<dbReference type="SMART" id="SM00464">
    <property type="entry name" value="LON"/>
    <property type="match status" value="1"/>
</dbReference>
<comment type="catalytic activity">
    <reaction evidence="9 10 13">
        <text>Hydrolysis of proteins in presence of ATP.</text>
        <dbReference type="EC" id="3.4.21.53"/>
    </reaction>
</comment>